<dbReference type="RefSeq" id="WP_379812483.1">
    <property type="nucleotide sequence ID" value="NZ_JBHUPC010000017.1"/>
</dbReference>
<sequence>MERSNFYLNKWFLDFIGNNGETMIFYSAKLSWKGLSVFYASWIDHNPQSGVTIKSHFFNVKIPEIKDNFISWHDDKFEIQGTWKAVDNPIYARLFESDGGYLDWNCFQPASEVHLKIKDKHIYGKGYVEQLILTTPPWHIPMDDLRWGRFHSLHDTIVWIEIRKEHKQQWLWYNGEKIMNCKIEDDQIISTEKHFILKLNRNIVLESEKKIFQVVQKLLNYLPGFNKLIPSQFLMADNHKWVSIAELQKSNSTIIQGMAIHEWVNFNAKNQ</sequence>
<evidence type="ECO:0000313" key="1">
    <source>
        <dbReference type="EMBL" id="MFD2892768.1"/>
    </source>
</evidence>
<comment type="caution">
    <text evidence="1">The sequence shown here is derived from an EMBL/GenBank/DDBJ whole genome shotgun (WGS) entry which is preliminary data.</text>
</comment>
<protein>
    <submittedName>
        <fullName evidence="1">Uncharacterized protein</fullName>
    </submittedName>
</protein>
<dbReference type="Proteomes" id="UP001597534">
    <property type="component" value="Unassembled WGS sequence"/>
</dbReference>
<keyword evidence="2" id="KW-1185">Reference proteome</keyword>
<reference evidence="2" key="1">
    <citation type="journal article" date="2019" name="Int. J. Syst. Evol. Microbiol.">
        <title>The Global Catalogue of Microorganisms (GCM) 10K type strain sequencing project: providing services to taxonomists for standard genome sequencing and annotation.</title>
        <authorList>
            <consortium name="The Broad Institute Genomics Platform"/>
            <consortium name="The Broad Institute Genome Sequencing Center for Infectious Disease"/>
            <person name="Wu L."/>
            <person name="Ma J."/>
        </authorList>
    </citation>
    <scope>NUCLEOTIDE SEQUENCE [LARGE SCALE GENOMIC DNA]</scope>
    <source>
        <strain evidence="2">KCTC 22671</strain>
    </source>
</reference>
<evidence type="ECO:0000313" key="2">
    <source>
        <dbReference type="Proteomes" id="UP001597534"/>
    </source>
</evidence>
<gene>
    <name evidence="1" type="ORF">ACFS5J_12170</name>
</gene>
<name>A0ABW5YQ87_9FLAO</name>
<proteinExistence type="predicted"/>
<accession>A0ABW5YQ87</accession>
<organism evidence="1 2">
    <name type="scientific">Flavobacterium chuncheonense</name>
    <dbReference type="NCBI Taxonomy" id="2026653"/>
    <lineage>
        <taxon>Bacteria</taxon>
        <taxon>Pseudomonadati</taxon>
        <taxon>Bacteroidota</taxon>
        <taxon>Flavobacteriia</taxon>
        <taxon>Flavobacteriales</taxon>
        <taxon>Flavobacteriaceae</taxon>
        <taxon>Flavobacterium</taxon>
    </lineage>
</organism>
<dbReference type="EMBL" id="JBHUPC010000017">
    <property type="protein sequence ID" value="MFD2892768.1"/>
    <property type="molecule type" value="Genomic_DNA"/>
</dbReference>